<evidence type="ECO:0000256" key="3">
    <source>
        <dbReference type="ARBA" id="ARBA00022679"/>
    </source>
</evidence>
<organism evidence="11">
    <name type="scientific">marine metagenome</name>
    <dbReference type="NCBI Taxonomy" id="408172"/>
    <lineage>
        <taxon>unclassified sequences</taxon>
        <taxon>metagenomes</taxon>
        <taxon>ecological metagenomes</taxon>
    </lineage>
</organism>
<dbReference type="GO" id="GO:0032580">
    <property type="term" value="C:Golgi cisterna membrane"/>
    <property type="evidence" value="ECO:0007669"/>
    <property type="project" value="UniProtKB-SubCell"/>
</dbReference>
<keyword evidence="4" id="KW-0812">Transmembrane</keyword>
<keyword evidence="6" id="KW-0472">Membrane</keyword>
<evidence type="ECO:0000256" key="6">
    <source>
        <dbReference type="ARBA" id="ARBA00023136"/>
    </source>
</evidence>
<evidence type="ECO:0000256" key="7">
    <source>
        <dbReference type="ARBA" id="ARBA00023157"/>
    </source>
</evidence>
<dbReference type="Gene3D" id="3.90.1480.20">
    <property type="entry name" value="Glycosyl transferase family 29"/>
    <property type="match status" value="1"/>
</dbReference>
<gene>
    <name evidence="11" type="ORF">METZ01_LOCUS213111</name>
</gene>
<reference evidence="11" key="1">
    <citation type="submission" date="2018-05" db="EMBL/GenBank/DDBJ databases">
        <authorList>
            <person name="Lanie J.A."/>
            <person name="Ng W.-L."/>
            <person name="Kazmierczak K.M."/>
            <person name="Andrzejewski T.M."/>
            <person name="Davidsen T.M."/>
            <person name="Wayne K.J."/>
            <person name="Tettelin H."/>
            <person name="Glass J.I."/>
            <person name="Rusch D."/>
            <person name="Podicherti R."/>
            <person name="Tsui H.-C.T."/>
            <person name="Winkler M.E."/>
        </authorList>
    </citation>
    <scope>NUCLEOTIDE SEQUENCE</scope>
</reference>
<dbReference type="Pfam" id="PF00777">
    <property type="entry name" value="Glyco_transf_29"/>
    <property type="match status" value="1"/>
</dbReference>
<evidence type="ECO:0000256" key="2">
    <source>
        <dbReference type="ARBA" id="ARBA00022676"/>
    </source>
</evidence>
<name>A0A382FDR5_9ZZZZ</name>
<dbReference type="EMBL" id="UINC01049016">
    <property type="protein sequence ID" value="SVB60257.1"/>
    <property type="molecule type" value="Genomic_DNA"/>
</dbReference>
<keyword evidence="2" id="KW-0328">Glycosyltransferase</keyword>
<evidence type="ECO:0000313" key="11">
    <source>
        <dbReference type="EMBL" id="SVB60257.1"/>
    </source>
</evidence>
<keyword evidence="8" id="KW-0325">Glycoprotein</keyword>
<protein>
    <recommendedName>
        <fullName evidence="10">beta-galactoside alpha-(2,6)-sialyltransferase</fullName>
        <ecNumber evidence="10">2.4.3.1</ecNumber>
    </recommendedName>
</protein>
<evidence type="ECO:0000256" key="5">
    <source>
        <dbReference type="ARBA" id="ARBA00022989"/>
    </source>
</evidence>
<keyword evidence="5" id="KW-1133">Transmembrane helix</keyword>
<evidence type="ECO:0000256" key="10">
    <source>
        <dbReference type="ARBA" id="ARBA00034329"/>
    </source>
</evidence>
<dbReference type="PANTHER" id="PTHR46059:SF1">
    <property type="entry name" value="BETA-GALACTOSIDE ALPHA-2,6-SIALYLTRANSFERASE"/>
    <property type="match status" value="1"/>
</dbReference>
<keyword evidence="7" id="KW-1015">Disulfide bond</keyword>
<accession>A0A382FDR5</accession>
<evidence type="ECO:0000256" key="8">
    <source>
        <dbReference type="ARBA" id="ARBA00023180"/>
    </source>
</evidence>
<dbReference type="AlphaFoldDB" id="A0A382FDR5"/>
<sequence length="201" mass="22692">MSNVQPELELDTNIAIIGSGGQLLNDEAGDEIDDFAEVVRFNRAPTEGFEKYVGSKTTLRIANNHVFENIPHNADESWKDAGQPANFILNQRSQRIMLLNKHTEGWRQKDKHVHESCQKFLGDFNTAESYGGIYAPTVGYAFIVLCLLDNIIPTLFGFGIEEDSNSASHYWEDKGKNTSHQYGGERERLKEWATESLLVIK</sequence>
<comment type="catalytic activity">
    <reaction evidence="9">
        <text>a beta-D-galactoside + CMP-N-acetyl-beta-neuraminate = an N-acetyl-alpha-neuraminyl-(2-&gt;6)-beta-D-galactosyl derivative + CMP + H(+)</text>
        <dbReference type="Rhea" id="RHEA:52104"/>
        <dbReference type="ChEBI" id="CHEBI:15378"/>
        <dbReference type="ChEBI" id="CHEBI:28034"/>
        <dbReference type="ChEBI" id="CHEBI:57812"/>
        <dbReference type="ChEBI" id="CHEBI:60377"/>
        <dbReference type="ChEBI" id="CHEBI:136398"/>
        <dbReference type="EC" id="2.4.3.1"/>
    </reaction>
</comment>
<dbReference type="InterPro" id="IPR001675">
    <property type="entry name" value="Glyco_trans_29"/>
</dbReference>
<dbReference type="InterPro" id="IPR038578">
    <property type="entry name" value="GT29-like_sf"/>
</dbReference>
<evidence type="ECO:0000256" key="1">
    <source>
        <dbReference type="ARBA" id="ARBA00004447"/>
    </source>
</evidence>
<evidence type="ECO:0000256" key="9">
    <source>
        <dbReference type="ARBA" id="ARBA00034249"/>
    </source>
</evidence>
<evidence type="ECO:0000256" key="4">
    <source>
        <dbReference type="ARBA" id="ARBA00022692"/>
    </source>
</evidence>
<dbReference type="EC" id="2.4.3.1" evidence="10"/>
<proteinExistence type="predicted"/>
<dbReference type="PANTHER" id="PTHR46059">
    <property type="entry name" value="BETA-GALACTOSIDE ALPHA-2,6-SIALYLTRANSFERASE"/>
    <property type="match status" value="1"/>
</dbReference>
<dbReference type="GO" id="GO:0003835">
    <property type="term" value="F:beta-galactoside alpha-2,6-sialyltransferase activity"/>
    <property type="evidence" value="ECO:0007669"/>
    <property type="project" value="UniProtKB-EC"/>
</dbReference>
<comment type="subcellular location">
    <subcellularLocation>
        <location evidence="1">Golgi apparatus</location>
        <location evidence="1">Golgi stack membrane</location>
        <topology evidence="1">Single-pass type II membrane protein</topology>
    </subcellularLocation>
</comment>
<keyword evidence="3" id="KW-0808">Transferase</keyword>